<organism evidence="2 3">
    <name type="scientific">Didymodactylos carnosus</name>
    <dbReference type="NCBI Taxonomy" id="1234261"/>
    <lineage>
        <taxon>Eukaryota</taxon>
        <taxon>Metazoa</taxon>
        <taxon>Spiralia</taxon>
        <taxon>Gnathifera</taxon>
        <taxon>Rotifera</taxon>
        <taxon>Eurotatoria</taxon>
        <taxon>Bdelloidea</taxon>
        <taxon>Philodinida</taxon>
        <taxon>Philodinidae</taxon>
        <taxon>Didymodactylos</taxon>
    </lineage>
</organism>
<evidence type="ECO:0000313" key="2">
    <source>
        <dbReference type="EMBL" id="CAF4046528.1"/>
    </source>
</evidence>
<gene>
    <name evidence="1" type="ORF">OVA965_LOCUS25738</name>
    <name evidence="2" type="ORF">TMI583_LOCUS26467</name>
</gene>
<proteinExistence type="predicted"/>
<accession>A0A8S2PFF1</accession>
<protein>
    <submittedName>
        <fullName evidence="2">Uncharacterized protein</fullName>
    </submittedName>
</protein>
<sequence>MVIVVFRELTDGTTYISSLVHPFTLDDFRNSVAILGDLGKYRLLIDDTQLCLDNENIFNRQKHLLYNGVKVTLLKLPYNGTLIEKTLLKEIVLEDLKTELPKLTKVTAVCMFCMCQEQCSIIHCTNVCADCFNGYLEQTDMQLKCLKESKNLQNEKRICNTIVEYKTFFKTPKFIDKWSILCDVEDMVKNIDCQICYCGALLFNMTMYSKQQCSNCNRWLCFFCNRNWDGTKMDNVQYTCKDVDCTYKRKLAYELVPLENNPSVLIPNRRCCPKCFRIGAFDNRCKYHCCPNCSHEFCFLCLLTKDQCERIFKSDCYSQCSTSITKQHYSMFPKIRS</sequence>
<reference evidence="2" key="1">
    <citation type="submission" date="2021-02" db="EMBL/GenBank/DDBJ databases">
        <authorList>
            <person name="Nowell W R."/>
        </authorList>
    </citation>
    <scope>NUCLEOTIDE SEQUENCE</scope>
</reference>
<name>A0A8S2PFF1_9BILA</name>
<dbReference type="EMBL" id="CAJOBA010037673">
    <property type="protein sequence ID" value="CAF4046528.1"/>
    <property type="molecule type" value="Genomic_DNA"/>
</dbReference>
<evidence type="ECO:0000313" key="3">
    <source>
        <dbReference type="Proteomes" id="UP000682733"/>
    </source>
</evidence>
<dbReference type="Proteomes" id="UP000682733">
    <property type="component" value="Unassembled WGS sequence"/>
</dbReference>
<comment type="caution">
    <text evidence="2">The sequence shown here is derived from an EMBL/GenBank/DDBJ whole genome shotgun (WGS) entry which is preliminary data.</text>
</comment>
<dbReference type="AlphaFoldDB" id="A0A8S2PFF1"/>
<evidence type="ECO:0000313" key="1">
    <source>
        <dbReference type="EMBL" id="CAF1239105.1"/>
    </source>
</evidence>
<dbReference type="Proteomes" id="UP000677228">
    <property type="component" value="Unassembled WGS sequence"/>
</dbReference>
<dbReference type="EMBL" id="CAJNOK010016128">
    <property type="protein sequence ID" value="CAF1239105.1"/>
    <property type="molecule type" value="Genomic_DNA"/>
</dbReference>